<dbReference type="SMART" id="SM00487">
    <property type="entry name" value="DEXDc"/>
    <property type="match status" value="1"/>
</dbReference>
<feature type="coiled-coil region" evidence="5">
    <location>
        <begin position="870"/>
        <end position="931"/>
    </location>
</feature>
<evidence type="ECO:0000256" key="4">
    <source>
        <dbReference type="ARBA" id="ARBA00022840"/>
    </source>
</evidence>
<evidence type="ECO:0000259" key="8">
    <source>
        <dbReference type="PROSITE" id="PS51194"/>
    </source>
</evidence>
<dbReference type="PANTHER" id="PTHR45766">
    <property type="entry name" value="DNA ANNEALING HELICASE AND ENDONUCLEASE ZRANB3 FAMILY MEMBER"/>
    <property type="match status" value="1"/>
</dbReference>
<evidence type="ECO:0000256" key="1">
    <source>
        <dbReference type="ARBA" id="ARBA00022741"/>
    </source>
</evidence>
<keyword evidence="2" id="KW-0378">Hydrolase</keyword>
<comment type="caution">
    <text evidence="9">The sequence shown here is derived from an EMBL/GenBank/DDBJ whole genome shotgun (WGS) entry which is preliminary data.</text>
</comment>
<dbReference type="GO" id="GO:0016787">
    <property type="term" value="F:hydrolase activity"/>
    <property type="evidence" value="ECO:0007669"/>
    <property type="project" value="UniProtKB-KW"/>
</dbReference>
<dbReference type="InterPro" id="IPR000330">
    <property type="entry name" value="SNF2_N"/>
</dbReference>
<dbReference type="InterPro" id="IPR057342">
    <property type="entry name" value="DEXDc_RapA"/>
</dbReference>
<dbReference type="SUPFAM" id="SSF52540">
    <property type="entry name" value="P-loop containing nucleoside triphosphate hydrolases"/>
    <property type="match status" value="2"/>
</dbReference>
<dbReference type="GO" id="GO:0004386">
    <property type="term" value="F:helicase activity"/>
    <property type="evidence" value="ECO:0007669"/>
    <property type="project" value="UniProtKB-KW"/>
</dbReference>
<dbReference type="RefSeq" id="WP_094726745.1">
    <property type="nucleotide sequence ID" value="NZ_JBHLWS010000004.1"/>
</dbReference>
<evidence type="ECO:0000256" key="6">
    <source>
        <dbReference type="SAM" id="MobiDB-lite"/>
    </source>
</evidence>
<dbReference type="AlphaFoldDB" id="A0A261F3Z8"/>
<evidence type="ECO:0000256" key="2">
    <source>
        <dbReference type="ARBA" id="ARBA00022801"/>
    </source>
</evidence>
<evidence type="ECO:0000313" key="9">
    <source>
        <dbReference type="EMBL" id="OZG53859.1"/>
    </source>
</evidence>
<dbReference type="Pfam" id="PF00271">
    <property type="entry name" value="Helicase_C"/>
    <property type="match status" value="1"/>
</dbReference>
<dbReference type="CDD" id="cd18793">
    <property type="entry name" value="SF2_C_SNF"/>
    <property type="match status" value="1"/>
</dbReference>
<dbReference type="InterPro" id="IPR038718">
    <property type="entry name" value="SNF2-like_sf"/>
</dbReference>
<dbReference type="SMART" id="SM00490">
    <property type="entry name" value="HELICc"/>
    <property type="match status" value="1"/>
</dbReference>
<feature type="domain" description="Helicase ATP-binding" evidence="7">
    <location>
        <begin position="53"/>
        <end position="218"/>
    </location>
</feature>
<dbReference type="InterPro" id="IPR014001">
    <property type="entry name" value="Helicase_ATP-bd"/>
</dbReference>
<evidence type="ECO:0000313" key="10">
    <source>
        <dbReference type="Proteomes" id="UP000243657"/>
    </source>
</evidence>
<proteinExistence type="predicted"/>
<protein>
    <submittedName>
        <fullName evidence="9">DNA helicase</fullName>
    </submittedName>
</protein>
<keyword evidence="4" id="KW-0067">ATP-binding</keyword>
<dbReference type="EMBL" id="MWWT01000007">
    <property type="protein sequence ID" value="OZG53859.1"/>
    <property type="molecule type" value="Genomic_DNA"/>
</dbReference>
<feature type="domain" description="Helicase C-terminal" evidence="8">
    <location>
        <begin position="412"/>
        <end position="591"/>
    </location>
</feature>
<keyword evidence="5" id="KW-0175">Coiled coil</keyword>
<organism evidence="9 10">
    <name type="scientific">Alloscardovia macacae</name>
    <dbReference type="NCBI Taxonomy" id="1160091"/>
    <lineage>
        <taxon>Bacteria</taxon>
        <taxon>Bacillati</taxon>
        <taxon>Actinomycetota</taxon>
        <taxon>Actinomycetes</taxon>
        <taxon>Bifidobacteriales</taxon>
        <taxon>Bifidobacteriaceae</taxon>
        <taxon>Alloscardovia</taxon>
    </lineage>
</organism>
<dbReference type="PANTHER" id="PTHR45766:SF6">
    <property type="entry name" value="SWI_SNF-RELATED MATRIX-ASSOCIATED ACTIN-DEPENDENT REGULATOR OF CHROMATIN SUBFAMILY A-LIKE PROTEIN 1"/>
    <property type="match status" value="1"/>
</dbReference>
<accession>A0A261F3Z8</accession>
<dbReference type="InterPro" id="IPR001650">
    <property type="entry name" value="Helicase_C-like"/>
</dbReference>
<evidence type="ECO:0000259" key="7">
    <source>
        <dbReference type="PROSITE" id="PS51192"/>
    </source>
</evidence>
<dbReference type="GO" id="GO:0005524">
    <property type="term" value="F:ATP binding"/>
    <property type="evidence" value="ECO:0007669"/>
    <property type="project" value="UniProtKB-KW"/>
</dbReference>
<name>A0A261F3Z8_9BIFI</name>
<reference evidence="9 10" key="1">
    <citation type="journal article" date="2017" name="BMC Genomics">
        <title>Comparative genomic and phylogenomic analyses of the Bifidobacteriaceae family.</title>
        <authorList>
            <person name="Lugli G.A."/>
            <person name="Milani C."/>
            <person name="Turroni F."/>
            <person name="Duranti S."/>
            <person name="Mancabelli L."/>
            <person name="Mangifesta M."/>
            <person name="Ferrario C."/>
            <person name="Modesto M."/>
            <person name="Mattarelli P."/>
            <person name="Jiri K."/>
            <person name="van Sinderen D."/>
            <person name="Ventura M."/>
        </authorList>
    </citation>
    <scope>NUCLEOTIDE SEQUENCE [LARGE SCALE GENOMIC DNA]</scope>
    <source>
        <strain evidence="9 10">DSM 24762</strain>
    </source>
</reference>
<dbReference type="Pfam" id="PF00176">
    <property type="entry name" value="SNF2-rel_dom"/>
    <property type="match status" value="1"/>
</dbReference>
<evidence type="ECO:0000256" key="3">
    <source>
        <dbReference type="ARBA" id="ARBA00022806"/>
    </source>
</evidence>
<sequence length="960" mass="109637">MLYPEDYAAKYHAYQLERTYTSSPEDSVGPLAGLLFDAQVEPKPHQIDAALFALHSPFRKGVILADEVGLGKTIEAGIVISQFWAERKRNILIISPSSLRQQWQQELSEKFALPSLVLDRFQLDVLSSPPAERVKSPRIFICSYEFANAHTLDLAIPWDLVVCDEAHRLRAHWTQRAKIAQAVSSICSDASRCIMLTATPLQNRLEELYGIVSVFDPDFFQSFDAFKERYVNHPDDLGNDDLAQRVSLIAKRTLRKDAQKYIRYTNRIPLTFAFTPSEAEQKIYDLINNYLQRPFLYAFPQSQRFLSSIIIRKRLGSSPLALATTLEKISHRLESELRSGRRRNNAGSFLDDADILDEFKEISPDGDNEPSHGSFSHEDRLGMEDEIAELREYAALARTITQNAKATKLLEALEQGFSRLRDIGAPQKAIIFTDSTVTQQYLAELLRKEGWKEGLVLFNGTNTSEEAQHIYTRWLKENDGSDIITGVPAADRRKALVDEFRENGRIMIATEAAAEGINLQFCSMLVNYDLPWNPQRVEQRIGRIHRFGQKHNVIIVNFSNKGNRAEERILELLTEKFQLFTSIFGASDEVLGSIEDGVDFERSILSILDKCKTAEEIDKAFDEFETRYATQISKEMKKTRAKVFDNLDPHVRDKLKSYDTQTSVVLNSFERLLLKLTRYELRNYADFSDDALHFYLRTAPQEKVPLGEYYFKKSPEKGAHQYRYASDLCQWVISCAQNSSTPSAHVTFSIDDSDRASAPLKKLRHTSGILSIDSVSFTAPSSEQNTAVPTESHLVASAYTESGSPLDAELIHDLLDLHAIAATEERITSDACDQSITEQINELHMRIQEKNASYLYEQEMLIDSRLADLRATYDAKIREAQAQSESLEKASRRSSDQMERLKLLKESRKLRNAAEDMEDDYRAQRKLLREKSSSYLEKISDALHTEIHRTHLYTIRWEIL</sequence>
<dbReference type="PROSITE" id="PS51194">
    <property type="entry name" value="HELICASE_CTER"/>
    <property type="match status" value="1"/>
</dbReference>
<dbReference type="CDD" id="cd18011">
    <property type="entry name" value="DEXDc_RapA"/>
    <property type="match status" value="1"/>
</dbReference>
<keyword evidence="10" id="KW-1185">Reference proteome</keyword>
<dbReference type="Gene3D" id="3.40.50.300">
    <property type="entry name" value="P-loop containing nucleotide triphosphate hydrolases"/>
    <property type="match status" value="1"/>
</dbReference>
<dbReference type="Gene3D" id="3.40.50.10810">
    <property type="entry name" value="Tandem AAA-ATPase domain"/>
    <property type="match status" value="1"/>
</dbReference>
<dbReference type="Proteomes" id="UP000243657">
    <property type="component" value="Unassembled WGS sequence"/>
</dbReference>
<keyword evidence="3 9" id="KW-0347">Helicase</keyword>
<dbReference type="PROSITE" id="PS51192">
    <property type="entry name" value="HELICASE_ATP_BIND_1"/>
    <property type="match status" value="1"/>
</dbReference>
<keyword evidence="1" id="KW-0547">Nucleotide-binding</keyword>
<gene>
    <name evidence="9" type="ORF">ALMA_1101</name>
</gene>
<evidence type="ECO:0000256" key="5">
    <source>
        <dbReference type="SAM" id="Coils"/>
    </source>
</evidence>
<dbReference type="InterPro" id="IPR027417">
    <property type="entry name" value="P-loop_NTPase"/>
</dbReference>
<feature type="region of interest" description="Disordered" evidence="6">
    <location>
        <begin position="360"/>
        <end position="379"/>
    </location>
</feature>
<dbReference type="InterPro" id="IPR049730">
    <property type="entry name" value="SNF2/RAD54-like_C"/>
</dbReference>